<evidence type="ECO:0000259" key="3">
    <source>
        <dbReference type="SMART" id="SM01010"/>
    </source>
</evidence>
<dbReference type="Gene3D" id="6.20.250.60">
    <property type="match status" value="1"/>
</dbReference>
<evidence type="ECO:0000313" key="4">
    <source>
        <dbReference type="Proteomes" id="UP000827889"/>
    </source>
</evidence>
<dbReference type="InterPro" id="IPR037256">
    <property type="entry name" value="ASC_dom_sf"/>
</dbReference>
<dbReference type="InterPro" id="IPR043554">
    <property type="entry name" value="KINB"/>
</dbReference>
<dbReference type="PANTHER" id="PTHR46316:SF6">
    <property type="entry name" value="ASSOCIATION WITH THE SNF1 COMPLEX (ASC) DOMAIN-CONTAINING PROTEIN"/>
    <property type="match status" value="1"/>
</dbReference>
<accession>A0ABM3HTT7</accession>
<reference evidence="5" key="2">
    <citation type="submission" date="2025-08" db="UniProtKB">
        <authorList>
            <consortium name="RefSeq"/>
        </authorList>
    </citation>
    <scope>IDENTIFICATION</scope>
    <source>
        <tissue evidence="5">Leaf</tissue>
    </source>
</reference>
<keyword evidence="4" id="KW-1185">Reference proteome</keyword>
<dbReference type="SMART" id="SM01010">
    <property type="entry name" value="AMPKBI"/>
    <property type="match status" value="1"/>
</dbReference>
<gene>
    <name evidence="5" type="primary">LOC115754568</name>
</gene>
<dbReference type="Gene3D" id="2.60.40.10">
    <property type="entry name" value="Immunoglobulins"/>
    <property type="match status" value="1"/>
</dbReference>
<feature type="transmembrane region" description="Helical" evidence="2">
    <location>
        <begin position="27"/>
        <end position="49"/>
    </location>
</feature>
<reference evidence="4" key="1">
    <citation type="submission" date="2025-05" db="UniProtKB">
        <authorList>
            <consortium name="RefSeq"/>
        </authorList>
    </citation>
    <scope>NUCLEOTIDE SEQUENCE [LARGE SCALE GENOMIC DNA]</scope>
</reference>
<keyword evidence="2" id="KW-1133">Transmembrane helix</keyword>
<evidence type="ECO:0000256" key="1">
    <source>
        <dbReference type="ARBA" id="ARBA00010926"/>
    </source>
</evidence>
<dbReference type="Pfam" id="PF16561">
    <property type="entry name" value="AMPK1_CBM"/>
    <property type="match status" value="1"/>
</dbReference>
<evidence type="ECO:0000256" key="2">
    <source>
        <dbReference type="SAM" id="Phobius"/>
    </source>
</evidence>
<evidence type="ECO:0000313" key="5">
    <source>
        <dbReference type="RefSeq" id="XP_048140014.1"/>
    </source>
</evidence>
<dbReference type="SUPFAM" id="SSF81296">
    <property type="entry name" value="E set domains"/>
    <property type="match status" value="1"/>
</dbReference>
<dbReference type="InterPro" id="IPR006828">
    <property type="entry name" value="ASC_dom"/>
</dbReference>
<dbReference type="RefSeq" id="XP_048140014.1">
    <property type="nucleotide sequence ID" value="XM_048284057.1"/>
</dbReference>
<dbReference type="InterPro" id="IPR032640">
    <property type="entry name" value="AMPK1_CBM"/>
</dbReference>
<proteinExistence type="inferred from homology"/>
<name>A0ABM3HTT7_9MYRT</name>
<dbReference type="InterPro" id="IPR014756">
    <property type="entry name" value="Ig_E-set"/>
</dbReference>
<dbReference type="GeneID" id="115754568"/>
<keyword evidence="2" id="KW-0812">Transmembrane</keyword>
<sequence>MGHCFFRTLCLKKLMILGHYVTPQSCFFFSLLVFFALIYCCFIPLIYFLMGNVSGKSDGEGTSGGYEQYVESSHGGSHVYPEHSVPAVPFPKPADMMANQSFDLLWNMNYEATCHERRTPVMITWNHGGKQVAVTGSWDDWETIEPMQSSGQDFIILKVLPSGVYHYHFVVDGQVKYAPDLPCDFHEPLTAYNILDVKEYAAEACQSESGVTHPPSPDASYSRSSIIDIDFGKLPPDLPPQLHRTLLNESSNTDCYQFPTRPQHVALNHLYMKSCDQGQAIAFGSTHRFLEKYVTVILYKPSWRQVKER</sequence>
<protein>
    <submittedName>
        <fullName evidence="5">SNF1-related protein kinase regulatory subunit beta-2-like isoform X1</fullName>
    </submittedName>
</protein>
<dbReference type="Proteomes" id="UP000827889">
    <property type="component" value="Chromosome 1"/>
</dbReference>
<dbReference type="PANTHER" id="PTHR46316">
    <property type="entry name" value="SNF1-RELATED PROTEIN KINASE REGULATORY SUBUNIT BETA-1"/>
    <property type="match status" value="1"/>
</dbReference>
<dbReference type="InterPro" id="IPR013783">
    <property type="entry name" value="Ig-like_fold"/>
</dbReference>
<dbReference type="Pfam" id="PF04739">
    <property type="entry name" value="AMPKBI"/>
    <property type="match status" value="1"/>
</dbReference>
<feature type="domain" description="Association with the SNF1 complex (ASC)" evidence="3">
    <location>
        <begin position="214"/>
        <end position="302"/>
    </location>
</feature>
<organism evidence="4 5">
    <name type="scientific">Rhodamnia argentea</name>
    <dbReference type="NCBI Taxonomy" id="178133"/>
    <lineage>
        <taxon>Eukaryota</taxon>
        <taxon>Viridiplantae</taxon>
        <taxon>Streptophyta</taxon>
        <taxon>Embryophyta</taxon>
        <taxon>Tracheophyta</taxon>
        <taxon>Spermatophyta</taxon>
        <taxon>Magnoliopsida</taxon>
        <taxon>eudicotyledons</taxon>
        <taxon>Gunneridae</taxon>
        <taxon>Pentapetalae</taxon>
        <taxon>rosids</taxon>
        <taxon>malvids</taxon>
        <taxon>Myrtales</taxon>
        <taxon>Myrtaceae</taxon>
        <taxon>Myrtoideae</taxon>
        <taxon>Myrteae</taxon>
        <taxon>Australasian group</taxon>
        <taxon>Rhodamnia</taxon>
    </lineage>
</organism>
<comment type="similarity">
    <text evidence="1">Belongs to the 5'-AMP-activated protein kinase beta subunit family.</text>
</comment>
<dbReference type="SUPFAM" id="SSF160219">
    <property type="entry name" value="AMPKBI-like"/>
    <property type="match status" value="1"/>
</dbReference>
<dbReference type="CDD" id="cd02859">
    <property type="entry name" value="E_set_AMPKbeta_like_N"/>
    <property type="match status" value="1"/>
</dbReference>
<keyword evidence="2" id="KW-0472">Membrane</keyword>